<name>A0A7X2CG46_9PSED</name>
<protein>
    <recommendedName>
        <fullName evidence="3">Outer membrane protein assembly factor BamE</fullName>
    </recommendedName>
</protein>
<dbReference type="Proteomes" id="UP000470186">
    <property type="component" value="Unassembled WGS sequence"/>
</dbReference>
<keyword evidence="2" id="KW-1185">Reference proteome</keyword>
<dbReference type="PROSITE" id="PS51257">
    <property type="entry name" value="PROKAR_LIPOPROTEIN"/>
    <property type="match status" value="1"/>
</dbReference>
<organism evidence="1 2">
    <name type="scientific">Pseudomonas helleri</name>
    <dbReference type="NCBI Taxonomy" id="1608996"/>
    <lineage>
        <taxon>Bacteria</taxon>
        <taxon>Pseudomonadati</taxon>
        <taxon>Pseudomonadota</taxon>
        <taxon>Gammaproteobacteria</taxon>
        <taxon>Pseudomonadales</taxon>
        <taxon>Pseudomonadaceae</taxon>
        <taxon>Pseudomonas</taxon>
    </lineage>
</organism>
<dbReference type="EMBL" id="WIVX01000001">
    <property type="protein sequence ID" value="MQU29869.1"/>
    <property type="molecule type" value="Genomic_DNA"/>
</dbReference>
<gene>
    <name evidence="1" type="ORF">GHO30_00405</name>
</gene>
<reference evidence="1 2" key="1">
    <citation type="submission" date="2019-10" db="EMBL/GenBank/DDBJ databases">
        <title>Evaluation of single-gene subtyping targets for Pseudomonas.</title>
        <authorList>
            <person name="Reichler S.J."/>
            <person name="Orsi R.H."/>
            <person name="Wiedmann M."/>
            <person name="Martin N.H."/>
            <person name="Murphy S.I."/>
        </authorList>
    </citation>
    <scope>NUCLEOTIDE SEQUENCE [LARGE SCALE GENOMIC DNA]</scope>
    <source>
        <strain evidence="1 2">FSL R10-2107</strain>
    </source>
</reference>
<evidence type="ECO:0000313" key="2">
    <source>
        <dbReference type="Proteomes" id="UP000470186"/>
    </source>
</evidence>
<dbReference type="AlphaFoldDB" id="A0A7X2CG46"/>
<evidence type="ECO:0008006" key="3">
    <source>
        <dbReference type="Google" id="ProtNLM"/>
    </source>
</evidence>
<sequence length="136" mass="14616">MKHREIGLKNPKVFTVVFLSVALLSGCAGVQKVADKLDMKTGTYVAPEKMATFVKGKTRQADVISSIGYPPVRNEISGKEIWTYNYTLITAIPFVGDNKSESTVFEWNKSGVLLNAYKANGTAGGSANPLLNAAGM</sequence>
<comment type="caution">
    <text evidence="1">The sequence shown here is derived from an EMBL/GenBank/DDBJ whole genome shotgun (WGS) entry which is preliminary data.</text>
</comment>
<proteinExistence type="predicted"/>
<accession>A0A7X2CG46</accession>
<evidence type="ECO:0000313" key="1">
    <source>
        <dbReference type="EMBL" id="MQU29869.1"/>
    </source>
</evidence>